<keyword evidence="1" id="KW-0732">Signal</keyword>
<feature type="signal peptide" evidence="1">
    <location>
        <begin position="1"/>
        <end position="24"/>
    </location>
</feature>
<evidence type="ECO:0000313" key="3">
    <source>
        <dbReference type="Proteomes" id="UP000266426"/>
    </source>
</evidence>
<accession>A0A3A4QTT5</accession>
<dbReference type="EMBL" id="QZJZ01000101">
    <property type="protein sequence ID" value="RJP56155.1"/>
    <property type="molecule type" value="Genomic_DNA"/>
</dbReference>
<gene>
    <name evidence="2" type="ORF">C4541_12925</name>
</gene>
<proteinExistence type="predicted"/>
<evidence type="ECO:0000313" key="2">
    <source>
        <dbReference type="EMBL" id="RJP56155.1"/>
    </source>
</evidence>
<dbReference type="AlphaFoldDB" id="A0A3A4QTT5"/>
<evidence type="ECO:0000256" key="1">
    <source>
        <dbReference type="SAM" id="SignalP"/>
    </source>
</evidence>
<name>A0A3A4QTT5_9BACT</name>
<dbReference type="Proteomes" id="UP000266426">
    <property type="component" value="Unassembled WGS sequence"/>
</dbReference>
<reference evidence="2 3" key="1">
    <citation type="journal article" date="2017" name="ISME J.">
        <title>Energy and carbon metabolisms in a deep terrestrial subsurface fluid microbial community.</title>
        <authorList>
            <person name="Momper L."/>
            <person name="Jungbluth S.P."/>
            <person name="Lee M.D."/>
            <person name="Amend J.P."/>
        </authorList>
    </citation>
    <scope>NUCLEOTIDE SEQUENCE [LARGE SCALE GENOMIC DNA]</scope>
    <source>
        <strain evidence="2">SURF_26</strain>
    </source>
</reference>
<organism evidence="2 3">
    <name type="scientific">Candidatus Auribacter fodinae</name>
    <dbReference type="NCBI Taxonomy" id="2093366"/>
    <lineage>
        <taxon>Bacteria</taxon>
        <taxon>Pseudomonadati</taxon>
        <taxon>Candidatus Auribacterota</taxon>
        <taxon>Candidatus Auribacteria</taxon>
        <taxon>Candidatus Auribacterales</taxon>
        <taxon>Candidatus Auribacteraceae</taxon>
        <taxon>Candidatus Auribacter</taxon>
    </lineage>
</organism>
<feature type="chain" id="PRO_5017469336" description="YceK/YidQ family lipoprotein" evidence="1">
    <location>
        <begin position="25"/>
        <end position="87"/>
    </location>
</feature>
<dbReference type="PROSITE" id="PS51257">
    <property type="entry name" value="PROKAR_LIPOPROTEIN"/>
    <property type="match status" value="1"/>
</dbReference>
<evidence type="ECO:0008006" key="4">
    <source>
        <dbReference type="Google" id="ProtNLM"/>
    </source>
</evidence>
<sequence>MKKFNTLFAAVMIGLLLFSGCARDTVVRKETTHTPDGDVIIEEEIVTREKDDGFRDDPSILGAVFFVIGEVVALPFRIVGGAFDLIF</sequence>
<protein>
    <recommendedName>
        <fullName evidence="4">YceK/YidQ family lipoprotein</fullName>
    </recommendedName>
</protein>
<comment type="caution">
    <text evidence="2">The sequence shown here is derived from an EMBL/GenBank/DDBJ whole genome shotgun (WGS) entry which is preliminary data.</text>
</comment>